<feature type="domain" description="Alkaline proteinase inhibitor/ Outer membrane lipoprotein Omp19" evidence="10">
    <location>
        <begin position="87"/>
        <end position="178"/>
    </location>
</feature>
<gene>
    <name evidence="11" type="ORF">JJB09_18840</name>
</gene>
<dbReference type="Pfam" id="PF02974">
    <property type="entry name" value="Inh"/>
    <property type="match status" value="1"/>
</dbReference>
<dbReference type="Proteomes" id="UP000633219">
    <property type="component" value="Unassembled WGS sequence"/>
</dbReference>
<dbReference type="SUPFAM" id="SSF50882">
    <property type="entry name" value="beta-Barrel protease inhibitors"/>
    <property type="match status" value="1"/>
</dbReference>
<keyword evidence="3 9" id="KW-0732">Signal</keyword>
<dbReference type="InterPro" id="IPR010571">
    <property type="entry name" value="OM_lipoprot_Omp19_bac"/>
</dbReference>
<reference evidence="11" key="1">
    <citation type="submission" date="2021-01" db="EMBL/GenBank/DDBJ databases">
        <title>Rhizobium sp. strain KVB221 16S ribosomal RNA gene Genome sequencing and assembly.</title>
        <authorList>
            <person name="Kang M."/>
        </authorList>
    </citation>
    <scope>NUCLEOTIDE SEQUENCE</scope>
    <source>
        <strain evidence="11">KVB221</strain>
    </source>
</reference>
<evidence type="ECO:0000313" key="12">
    <source>
        <dbReference type="Proteomes" id="UP000633219"/>
    </source>
</evidence>
<evidence type="ECO:0000313" key="11">
    <source>
        <dbReference type="EMBL" id="MBL0374083.1"/>
    </source>
</evidence>
<dbReference type="Gene3D" id="2.40.128.10">
    <property type="match status" value="1"/>
</dbReference>
<keyword evidence="5" id="KW-0564">Palmitate</keyword>
<dbReference type="PIRSF" id="PIRSF034005">
    <property type="entry name" value="OM_lipoprot_Omp19_bac"/>
    <property type="match status" value="1"/>
</dbReference>
<evidence type="ECO:0000256" key="9">
    <source>
        <dbReference type="SAM" id="SignalP"/>
    </source>
</evidence>
<name>A0A936YP48_9HYPH</name>
<dbReference type="RefSeq" id="WP_201661742.1">
    <property type="nucleotide sequence ID" value="NZ_JAEQNC010000011.1"/>
</dbReference>
<dbReference type="InterPro" id="IPR021140">
    <property type="entry name" value="Inh/Omp19"/>
</dbReference>
<evidence type="ECO:0000256" key="4">
    <source>
        <dbReference type="ARBA" id="ARBA00023136"/>
    </source>
</evidence>
<comment type="subcellular location">
    <subcellularLocation>
        <location evidence="1">Cell outer membrane</location>
        <topology evidence="1">Lipid-anchor</topology>
    </subcellularLocation>
</comment>
<accession>A0A936YP48</accession>
<evidence type="ECO:0000256" key="2">
    <source>
        <dbReference type="ARBA" id="ARBA00007138"/>
    </source>
</evidence>
<feature type="signal peptide" evidence="9">
    <location>
        <begin position="1"/>
        <end position="20"/>
    </location>
</feature>
<evidence type="ECO:0000256" key="5">
    <source>
        <dbReference type="ARBA" id="ARBA00023139"/>
    </source>
</evidence>
<comment type="similarity">
    <text evidence="2 8">Belongs to the rhizobiaceae omp19 lipoprotein family.</text>
</comment>
<dbReference type="AlphaFoldDB" id="A0A936YP48"/>
<keyword evidence="7" id="KW-0449">Lipoprotein</keyword>
<dbReference type="PROSITE" id="PS51257">
    <property type="entry name" value="PROKAR_LIPOPROTEIN"/>
    <property type="match status" value="1"/>
</dbReference>
<keyword evidence="4 8" id="KW-0472">Membrane</keyword>
<evidence type="ECO:0000259" key="10">
    <source>
        <dbReference type="Pfam" id="PF02974"/>
    </source>
</evidence>
<proteinExistence type="inferred from homology"/>
<evidence type="ECO:0000256" key="1">
    <source>
        <dbReference type="ARBA" id="ARBA00004459"/>
    </source>
</evidence>
<dbReference type="GO" id="GO:0009279">
    <property type="term" value="C:cell outer membrane"/>
    <property type="evidence" value="ECO:0007669"/>
    <property type="project" value="UniProtKB-SubCell"/>
</dbReference>
<keyword evidence="6 8" id="KW-0998">Cell outer membrane</keyword>
<dbReference type="EMBL" id="JAEQNC010000011">
    <property type="protein sequence ID" value="MBL0374083.1"/>
    <property type="molecule type" value="Genomic_DNA"/>
</dbReference>
<comment type="caution">
    <text evidence="11">The sequence shown here is derived from an EMBL/GenBank/DDBJ whole genome shotgun (WGS) entry which is preliminary data.</text>
</comment>
<organism evidence="11 12">
    <name type="scientific">Rhizobium setariae</name>
    <dbReference type="NCBI Taxonomy" id="2801340"/>
    <lineage>
        <taxon>Bacteria</taxon>
        <taxon>Pseudomonadati</taxon>
        <taxon>Pseudomonadota</taxon>
        <taxon>Alphaproteobacteria</taxon>
        <taxon>Hyphomicrobiales</taxon>
        <taxon>Rhizobiaceae</taxon>
        <taxon>Rhizobium/Agrobacterium group</taxon>
        <taxon>Rhizobium</taxon>
    </lineage>
</organism>
<evidence type="ECO:0000256" key="7">
    <source>
        <dbReference type="ARBA" id="ARBA00023288"/>
    </source>
</evidence>
<evidence type="ECO:0000256" key="3">
    <source>
        <dbReference type="ARBA" id="ARBA00022729"/>
    </source>
</evidence>
<evidence type="ECO:0000256" key="6">
    <source>
        <dbReference type="ARBA" id="ARBA00023237"/>
    </source>
</evidence>
<keyword evidence="12" id="KW-1185">Reference proteome</keyword>
<evidence type="ECO:0000256" key="8">
    <source>
        <dbReference type="PIRNR" id="PIRNR034005"/>
    </source>
</evidence>
<dbReference type="GO" id="GO:0004866">
    <property type="term" value="F:endopeptidase inhibitor activity"/>
    <property type="evidence" value="ECO:0007669"/>
    <property type="project" value="InterPro"/>
</dbReference>
<protein>
    <recommendedName>
        <fullName evidence="8">Outer membrane lipoprotein omp19</fullName>
    </recommendedName>
</protein>
<feature type="chain" id="PRO_5037849844" description="Outer membrane lipoprotein omp19" evidence="9">
    <location>
        <begin position="21"/>
        <end position="178"/>
    </location>
</feature>
<dbReference type="InterPro" id="IPR016085">
    <property type="entry name" value="Protease_inh_B-barrel_dom"/>
</dbReference>
<sequence>MRKSLSVGSLVAAIMLSGCASDRMDTYDNSSVKPQPLEAQPVAPVEAGQLPDPTTDTAQFPQKPVVDPALGQNTQADAAAAAAALDIKKEAMVGGWKVNAGGANCDMFLTLTNLGSGSRGGTRGCSGELMAMGSWEVSGKQVVLKDRAGNQLARLYKTAENRFDGSLANSGQPVSLSR</sequence>